<dbReference type="STRING" id="1036612.A0A1L9TZ80"/>
<dbReference type="VEuPathDB" id="FungiDB:ASPSYDRAFT_84741"/>
<dbReference type="InterPro" id="IPR049207">
    <property type="entry name" value="DUF4246_N"/>
</dbReference>
<dbReference type="Pfam" id="PF14033">
    <property type="entry name" value="DUF4246"/>
    <property type="match status" value="1"/>
</dbReference>
<proteinExistence type="predicted"/>
<feature type="domain" description="DUF4246" evidence="3">
    <location>
        <begin position="12"/>
        <end position="91"/>
    </location>
</feature>
<dbReference type="InterPro" id="IPR049192">
    <property type="entry name" value="DUF4246_C"/>
</dbReference>
<feature type="domain" description="DUF4246" evidence="2">
    <location>
        <begin position="102"/>
        <end position="537"/>
    </location>
</feature>
<reference evidence="5" key="1">
    <citation type="journal article" date="2017" name="Genome Biol.">
        <title>Comparative genomics reveals high biological diversity and specific adaptations in the industrially and medically important fungal genus Aspergillus.</title>
        <authorList>
            <person name="de Vries R.P."/>
            <person name="Riley R."/>
            <person name="Wiebenga A."/>
            <person name="Aguilar-Osorio G."/>
            <person name="Amillis S."/>
            <person name="Uchima C.A."/>
            <person name="Anderluh G."/>
            <person name="Asadollahi M."/>
            <person name="Askin M."/>
            <person name="Barry K."/>
            <person name="Battaglia E."/>
            <person name="Bayram O."/>
            <person name="Benocci T."/>
            <person name="Braus-Stromeyer S.A."/>
            <person name="Caldana C."/>
            <person name="Canovas D."/>
            <person name="Cerqueira G.C."/>
            <person name="Chen F."/>
            <person name="Chen W."/>
            <person name="Choi C."/>
            <person name="Clum A."/>
            <person name="Dos Santos R.A."/>
            <person name="Damasio A.R."/>
            <person name="Diallinas G."/>
            <person name="Emri T."/>
            <person name="Fekete E."/>
            <person name="Flipphi M."/>
            <person name="Freyberg S."/>
            <person name="Gallo A."/>
            <person name="Gournas C."/>
            <person name="Habgood R."/>
            <person name="Hainaut M."/>
            <person name="Harispe M.L."/>
            <person name="Henrissat B."/>
            <person name="Hilden K.S."/>
            <person name="Hope R."/>
            <person name="Hossain A."/>
            <person name="Karabika E."/>
            <person name="Karaffa L."/>
            <person name="Karanyi Z."/>
            <person name="Krasevec N."/>
            <person name="Kuo A."/>
            <person name="Kusch H."/>
            <person name="LaButti K."/>
            <person name="Lagendijk E.L."/>
            <person name="Lapidus A."/>
            <person name="Levasseur A."/>
            <person name="Lindquist E."/>
            <person name="Lipzen A."/>
            <person name="Logrieco A.F."/>
            <person name="MacCabe A."/>
            <person name="Maekelae M.R."/>
            <person name="Malavazi I."/>
            <person name="Melin P."/>
            <person name="Meyer V."/>
            <person name="Mielnichuk N."/>
            <person name="Miskei M."/>
            <person name="Molnar A.P."/>
            <person name="Mule G."/>
            <person name="Ngan C.Y."/>
            <person name="Orejas M."/>
            <person name="Orosz E."/>
            <person name="Ouedraogo J.P."/>
            <person name="Overkamp K.M."/>
            <person name="Park H.-S."/>
            <person name="Perrone G."/>
            <person name="Piumi F."/>
            <person name="Punt P.J."/>
            <person name="Ram A.F."/>
            <person name="Ramon A."/>
            <person name="Rauscher S."/>
            <person name="Record E."/>
            <person name="Riano-Pachon D.M."/>
            <person name="Robert V."/>
            <person name="Roehrig J."/>
            <person name="Ruller R."/>
            <person name="Salamov A."/>
            <person name="Salih N.S."/>
            <person name="Samson R.A."/>
            <person name="Sandor E."/>
            <person name="Sanguinetti M."/>
            <person name="Schuetze T."/>
            <person name="Sepcic K."/>
            <person name="Shelest E."/>
            <person name="Sherlock G."/>
            <person name="Sophianopoulou V."/>
            <person name="Squina F.M."/>
            <person name="Sun H."/>
            <person name="Susca A."/>
            <person name="Todd R.B."/>
            <person name="Tsang A."/>
            <person name="Unkles S.E."/>
            <person name="van de Wiele N."/>
            <person name="van Rossen-Uffink D."/>
            <person name="Oliveira J.V."/>
            <person name="Vesth T.C."/>
            <person name="Visser J."/>
            <person name="Yu J.-H."/>
            <person name="Zhou M."/>
            <person name="Andersen M.R."/>
            <person name="Archer D.B."/>
            <person name="Baker S.E."/>
            <person name="Benoit I."/>
            <person name="Brakhage A.A."/>
            <person name="Braus G.H."/>
            <person name="Fischer R."/>
            <person name="Frisvad J.C."/>
            <person name="Goldman G.H."/>
            <person name="Houbraken J."/>
            <person name="Oakley B."/>
            <person name="Pocsi I."/>
            <person name="Scazzocchio C."/>
            <person name="Seiboth B."/>
            <person name="vanKuyk P.A."/>
            <person name="Wortman J."/>
            <person name="Dyer P.S."/>
            <person name="Grigoriev I.V."/>
        </authorList>
    </citation>
    <scope>NUCLEOTIDE SEQUENCE [LARGE SCALE GENOMIC DNA]</scope>
    <source>
        <strain evidence="5">CBS 593.65</strain>
    </source>
</reference>
<keyword evidence="5" id="KW-1185">Reference proteome</keyword>
<gene>
    <name evidence="4" type="ORF">ASPSYDRAFT_84741</name>
</gene>
<feature type="region of interest" description="Disordered" evidence="1">
    <location>
        <begin position="526"/>
        <end position="545"/>
    </location>
</feature>
<accession>A0A1L9TZ80</accession>
<dbReference type="AlphaFoldDB" id="A0A1L9TZ80"/>
<dbReference type="RefSeq" id="XP_040708553.1">
    <property type="nucleotide sequence ID" value="XM_040851400.1"/>
</dbReference>
<dbReference type="Pfam" id="PF21666">
    <property type="entry name" value="DUF4246_N"/>
    <property type="match status" value="1"/>
</dbReference>
<evidence type="ECO:0000256" key="1">
    <source>
        <dbReference type="SAM" id="MobiDB-lite"/>
    </source>
</evidence>
<dbReference type="EMBL" id="KV878582">
    <property type="protein sequence ID" value="OJJ64747.1"/>
    <property type="molecule type" value="Genomic_DNA"/>
</dbReference>
<feature type="compositionally biased region" description="Basic and acidic residues" evidence="1">
    <location>
        <begin position="533"/>
        <end position="542"/>
    </location>
</feature>
<protein>
    <submittedName>
        <fullName evidence="4">Uncharacterized protein</fullName>
    </submittedName>
</protein>
<dbReference type="OrthoDB" id="415532at2759"/>
<dbReference type="Proteomes" id="UP000184356">
    <property type="component" value="Unassembled WGS sequence"/>
</dbReference>
<organism evidence="4 5">
    <name type="scientific">Aspergillus sydowii CBS 593.65</name>
    <dbReference type="NCBI Taxonomy" id="1036612"/>
    <lineage>
        <taxon>Eukaryota</taxon>
        <taxon>Fungi</taxon>
        <taxon>Dikarya</taxon>
        <taxon>Ascomycota</taxon>
        <taxon>Pezizomycotina</taxon>
        <taxon>Eurotiomycetes</taxon>
        <taxon>Eurotiomycetidae</taxon>
        <taxon>Eurotiales</taxon>
        <taxon>Aspergillaceae</taxon>
        <taxon>Aspergillus</taxon>
        <taxon>Aspergillus subgen. Nidulantes</taxon>
    </lineage>
</organism>
<evidence type="ECO:0000259" key="3">
    <source>
        <dbReference type="Pfam" id="PF21666"/>
    </source>
</evidence>
<dbReference type="PANTHER" id="PTHR33119">
    <property type="entry name" value="IFI3P"/>
    <property type="match status" value="1"/>
</dbReference>
<evidence type="ECO:0000259" key="2">
    <source>
        <dbReference type="Pfam" id="PF14033"/>
    </source>
</evidence>
<dbReference type="PANTHER" id="PTHR33119:SF1">
    <property type="entry name" value="FE2OG DIOXYGENASE DOMAIN-CONTAINING PROTEIN"/>
    <property type="match status" value="1"/>
</dbReference>
<evidence type="ECO:0000313" key="4">
    <source>
        <dbReference type="EMBL" id="OJJ64747.1"/>
    </source>
</evidence>
<dbReference type="InterPro" id="IPR025340">
    <property type="entry name" value="DUF4246"/>
</dbReference>
<sequence length="584" mass="67006">MRSTAHASRLQMPGFNQPLNVEPKPYVLEDWGSRVGFVNALDVNHREESGVDAVFTYREILMMRAMNAITDKTDWAKKVFDESITRKWWEEIAQSGQDVTPKMMDWIVKELQWKAEILVNEGLVQVFDNGVVKSDTPVSEEIKAALKEAVMPLQNVPEEQKDYHPGSDNKVVDLVHPSLFPVVFGRTRVLPDRLLGVEDCLDRIGEGTVLPVMESEDNVPAYMGRYPRSNHPAAMSTKFQWLPCDVEWMENGQCRILSYINNAHPVQHRALYGSVERVLAQTFPLWERSLAEPPLEGKRIEYTGVEYMDGYATENEPESVNPPEDPVEAESWTDPQAEWWANRKIKQPEPGEFKVPDPEYDERIDLRSAFPDRTFQVIVKLANIELTPESPDYEGGSWHIEGQLNERIAASAIFYYDSNNITDSSLAFRHRASHYSFDEVEYEQDDHLFMEQIYGFKDFDSSYRGAVPATQELGSVLCREGRLITFANTLQHRVSPFSLADESKPGHRKILALFLVDPHRRIVSSANVPPQQEHWRKGDKSGNEATMTMEEAKTYRLELMKERGLQEEKTNTAFQEEDFSLCEH</sequence>
<evidence type="ECO:0000313" key="5">
    <source>
        <dbReference type="Proteomes" id="UP000184356"/>
    </source>
</evidence>
<name>A0A1L9TZ80_9EURO</name>
<dbReference type="GeneID" id="63767473"/>